<dbReference type="InterPro" id="IPR036864">
    <property type="entry name" value="Zn2-C6_fun-type_DNA-bd_sf"/>
</dbReference>
<reference evidence="7 8" key="2">
    <citation type="journal article" date="2015" name="Eukaryot. Cell">
        <title>Asexual propagation of a virulent clone complex in a human and feline outbreak of sporotrichosis.</title>
        <authorList>
            <person name="Teixeira Mde M."/>
            <person name="Rodrigues A.M."/>
            <person name="Tsui C.K."/>
            <person name="de Almeida L.G."/>
            <person name="Van Diepeningen A.D."/>
            <person name="van den Ende B.G."/>
            <person name="Fernandes G.F."/>
            <person name="Kano R."/>
            <person name="Hamelin R.C."/>
            <person name="Lopes-Bezerra L.M."/>
            <person name="Vasconcelos A.T."/>
            <person name="de Hoog S."/>
            <person name="de Camargo Z.P."/>
            <person name="Felipe M.S."/>
        </authorList>
    </citation>
    <scope>NUCLEOTIDE SEQUENCE [LARGE SCALE GENOMIC DNA]</scope>
    <source>
        <strain evidence="7 8">1099-18</strain>
    </source>
</reference>
<dbReference type="PANTHER" id="PTHR47660:SF2">
    <property type="entry name" value="TRANSCRIPTION FACTOR WITH C2H2 AND ZN(2)-CYS(6) DNA BINDING DOMAIN (EUROFUNG)"/>
    <property type="match status" value="1"/>
</dbReference>
<dbReference type="GeneID" id="27670603"/>
<gene>
    <name evidence="7" type="ORF">SPSK_08738</name>
</gene>
<keyword evidence="5" id="KW-0539">Nucleus</keyword>
<dbReference type="KEGG" id="ssck:SPSK_08738"/>
<evidence type="ECO:0000256" key="2">
    <source>
        <dbReference type="ARBA" id="ARBA00022833"/>
    </source>
</evidence>
<dbReference type="InterPro" id="IPR001138">
    <property type="entry name" value="Zn2Cys6_DnaBD"/>
</dbReference>
<dbReference type="SUPFAM" id="SSF57701">
    <property type="entry name" value="Zn2/Cys6 DNA-binding domain"/>
    <property type="match status" value="1"/>
</dbReference>
<evidence type="ECO:0000313" key="7">
    <source>
        <dbReference type="EMBL" id="KJR85291.1"/>
    </source>
</evidence>
<dbReference type="PANTHER" id="PTHR47660">
    <property type="entry name" value="TRANSCRIPTION FACTOR WITH C2H2 AND ZN(2)-CYS(6) DNA BINDING DOMAIN (EUROFUNG)-RELATED-RELATED"/>
    <property type="match status" value="1"/>
</dbReference>
<evidence type="ECO:0000256" key="3">
    <source>
        <dbReference type="ARBA" id="ARBA00023015"/>
    </source>
</evidence>
<dbReference type="Proteomes" id="UP000033710">
    <property type="component" value="Unassembled WGS sequence"/>
</dbReference>
<dbReference type="Pfam" id="PF00172">
    <property type="entry name" value="Zn_clus"/>
    <property type="match status" value="1"/>
</dbReference>
<dbReference type="CDD" id="cd12148">
    <property type="entry name" value="fungal_TF_MHR"/>
    <property type="match status" value="1"/>
</dbReference>
<organism evidence="7 8">
    <name type="scientific">Sporothrix schenckii 1099-18</name>
    <dbReference type="NCBI Taxonomy" id="1397361"/>
    <lineage>
        <taxon>Eukaryota</taxon>
        <taxon>Fungi</taxon>
        <taxon>Dikarya</taxon>
        <taxon>Ascomycota</taxon>
        <taxon>Pezizomycotina</taxon>
        <taxon>Sordariomycetes</taxon>
        <taxon>Sordariomycetidae</taxon>
        <taxon>Ophiostomatales</taxon>
        <taxon>Ophiostomataceae</taxon>
        <taxon>Sporothrix</taxon>
    </lineage>
</organism>
<accession>A0A0F2MAU6</accession>
<sequence>MNGSPISARPALPGTRTVPTDPSACKICHLPFAAVPCDGAPTRKCVFCRRVFQRADSARRHEKTCGAGRPSPRVYKRGRKTQACDACARIKVACDAGKPCQRCSDRSLECKYGRLCTIPAHRETQTWPTQRSPVAAAAAAVDPESTTDENERNKKRQIASTYQFLLRCTDPRVNFVNDAMVHGEPERDPQRLPASVLAPTLVPEPIPDTIDPQLLFRSFMDPYFGLSIDYDGIDGSIFGADNASDDVKRASAVASDPAFASAPASATGTWPSSPGAISLNTIMPRVMQLNSEMLQLIAQSDPDTTDRHYAAVKAFFAVADFRSLLTVFFRRHQLLAKLIHWPTFDARHIDTSLLMAIALCGAAYSHSTETAIPTDAALLAAASNIQPLAEEFIFRRLEEAGKGLGANAGAAVEVCQAAYLIVILQTSVSDKENATRRRALNQRQPALVDALRRMGMMEKRGPSLRLPHDTAAAWATFVYNESCTRLAFWAMFTDGLLALFCNHAPTLAIAEMVGDLPCRDELWDAPDAEAFARLAGGATETTHPPLSLKAVVATLLADDSHPRNPPRDSAAAAASATADLAHLSVFDLYSVVGALQFSVFQYRAQALPPSTAAVVLQALDRWDRLWQAARDRLPLEQQRWLGIARHAPEFARIARRIVEVTRQVSETTATGPPTDALADVHRSRYIQCRPEFDLAVFYHFILEHGLR</sequence>
<protein>
    <recommendedName>
        <fullName evidence="6">Zn(2)-C6 fungal-type domain-containing protein</fullName>
    </recommendedName>
</protein>
<dbReference type="PROSITE" id="PS50048">
    <property type="entry name" value="ZN2_CY6_FUNGAL_2"/>
    <property type="match status" value="1"/>
</dbReference>
<dbReference type="PROSITE" id="PS00463">
    <property type="entry name" value="ZN2_CY6_FUNGAL_1"/>
    <property type="match status" value="1"/>
</dbReference>
<proteinExistence type="predicted"/>
<comment type="caution">
    <text evidence="7">The sequence shown here is derived from an EMBL/GenBank/DDBJ whole genome shotgun (WGS) entry which is preliminary data.</text>
</comment>
<keyword evidence="4" id="KW-0804">Transcription</keyword>
<dbReference type="CDD" id="cd00067">
    <property type="entry name" value="GAL4"/>
    <property type="match status" value="1"/>
</dbReference>
<keyword evidence="2" id="KW-0862">Zinc</keyword>
<dbReference type="SMART" id="SM00066">
    <property type="entry name" value="GAL4"/>
    <property type="match status" value="1"/>
</dbReference>
<dbReference type="Gene3D" id="4.10.240.10">
    <property type="entry name" value="Zn(2)-C6 fungal-type DNA-binding domain"/>
    <property type="match status" value="1"/>
</dbReference>
<keyword evidence="3" id="KW-0805">Transcription regulation</keyword>
<evidence type="ECO:0000256" key="5">
    <source>
        <dbReference type="ARBA" id="ARBA00023242"/>
    </source>
</evidence>
<evidence type="ECO:0000259" key="6">
    <source>
        <dbReference type="PROSITE" id="PS50048"/>
    </source>
</evidence>
<feature type="domain" description="Zn(2)-C6 fungal-type" evidence="6">
    <location>
        <begin position="83"/>
        <end position="112"/>
    </location>
</feature>
<evidence type="ECO:0000256" key="4">
    <source>
        <dbReference type="ARBA" id="ARBA00023163"/>
    </source>
</evidence>
<name>A0A0F2MAU6_SPOSC</name>
<dbReference type="EMBL" id="AXCR01000007">
    <property type="protein sequence ID" value="KJR85291.1"/>
    <property type="molecule type" value="Genomic_DNA"/>
</dbReference>
<evidence type="ECO:0000256" key="1">
    <source>
        <dbReference type="ARBA" id="ARBA00022723"/>
    </source>
</evidence>
<dbReference type="GO" id="GO:0008270">
    <property type="term" value="F:zinc ion binding"/>
    <property type="evidence" value="ECO:0007669"/>
    <property type="project" value="InterPro"/>
</dbReference>
<dbReference type="GO" id="GO:0000981">
    <property type="term" value="F:DNA-binding transcription factor activity, RNA polymerase II-specific"/>
    <property type="evidence" value="ECO:0007669"/>
    <property type="project" value="InterPro"/>
</dbReference>
<dbReference type="RefSeq" id="XP_016587967.1">
    <property type="nucleotide sequence ID" value="XM_016735326.1"/>
</dbReference>
<evidence type="ECO:0000313" key="8">
    <source>
        <dbReference type="Proteomes" id="UP000033710"/>
    </source>
</evidence>
<dbReference type="OrthoDB" id="3945418at2759"/>
<reference evidence="7 8" key="1">
    <citation type="journal article" date="2014" name="BMC Genomics">
        <title>Comparative genomics of the major fungal agents of human and animal Sporotrichosis: Sporothrix schenckii and Sporothrix brasiliensis.</title>
        <authorList>
            <person name="Teixeira M.M."/>
            <person name="de Almeida L.G."/>
            <person name="Kubitschek-Barreira P."/>
            <person name="Alves F.L."/>
            <person name="Kioshima E.S."/>
            <person name="Abadio A.K."/>
            <person name="Fernandes L."/>
            <person name="Derengowski L.S."/>
            <person name="Ferreira K.S."/>
            <person name="Souza R.C."/>
            <person name="Ruiz J.C."/>
            <person name="de Andrade N.C."/>
            <person name="Paes H.C."/>
            <person name="Nicola A.M."/>
            <person name="Albuquerque P."/>
            <person name="Gerber A.L."/>
            <person name="Martins V.P."/>
            <person name="Peconick L.D."/>
            <person name="Neto A.V."/>
            <person name="Chaucanez C.B."/>
            <person name="Silva P.A."/>
            <person name="Cunha O.L."/>
            <person name="de Oliveira F.F."/>
            <person name="dos Santos T.C."/>
            <person name="Barros A.L."/>
            <person name="Soares M.A."/>
            <person name="de Oliveira L.M."/>
            <person name="Marini M.M."/>
            <person name="Villalobos-Duno H."/>
            <person name="Cunha M.M."/>
            <person name="de Hoog S."/>
            <person name="da Silveira J.F."/>
            <person name="Henrissat B."/>
            <person name="Nino-Vega G.A."/>
            <person name="Cisalpino P.S."/>
            <person name="Mora-Montes H.M."/>
            <person name="Almeida S.R."/>
            <person name="Stajich J.E."/>
            <person name="Lopes-Bezerra L.M."/>
            <person name="Vasconcelos A.T."/>
            <person name="Felipe M.S."/>
        </authorList>
    </citation>
    <scope>NUCLEOTIDE SEQUENCE [LARGE SCALE GENOMIC DNA]</scope>
    <source>
        <strain evidence="7 8">1099-18</strain>
    </source>
</reference>
<dbReference type="VEuPathDB" id="FungiDB:SPSK_08738"/>
<keyword evidence="1" id="KW-0479">Metal-binding</keyword>
<dbReference type="AlphaFoldDB" id="A0A0F2MAU6"/>